<organism evidence="7 8">
    <name type="scientific">Sporosarcina quadrami</name>
    <dbReference type="NCBI Taxonomy" id="2762234"/>
    <lineage>
        <taxon>Bacteria</taxon>
        <taxon>Bacillati</taxon>
        <taxon>Bacillota</taxon>
        <taxon>Bacilli</taxon>
        <taxon>Bacillales</taxon>
        <taxon>Caryophanaceae</taxon>
        <taxon>Sporosarcina</taxon>
    </lineage>
</organism>
<dbReference type="InterPro" id="IPR016039">
    <property type="entry name" value="Thiolase-like"/>
</dbReference>
<reference evidence="7 8" key="1">
    <citation type="submission" date="2020-08" db="EMBL/GenBank/DDBJ databases">
        <title>A Genomic Blueprint of the Chicken Gut Microbiome.</title>
        <authorList>
            <person name="Gilroy R."/>
            <person name="Ravi A."/>
            <person name="Getino M."/>
            <person name="Pursley I."/>
            <person name="Horton D.L."/>
            <person name="Alikhan N.-F."/>
            <person name="Baker D."/>
            <person name="Gharbi K."/>
            <person name="Hall N."/>
            <person name="Watson M."/>
            <person name="Adriaenssens E.M."/>
            <person name="Foster-Nyarko E."/>
            <person name="Jarju S."/>
            <person name="Secka A."/>
            <person name="Antonio M."/>
            <person name="Oren A."/>
            <person name="Chaudhuri R."/>
            <person name="La Ragione R.M."/>
            <person name="Hildebrand F."/>
            <person name="Pallen M.J."/>
        </authorList>
    </citation>
    <scope>NUCLEOTIDE SEQUENCE [LARGE SCALE GENOMIC DNA]</scope>
    <source>
        <strain evidence="7 8">Sa2YVA2</strain>
    </source>
</reference>
<evidence type="ECO:0000259" key="5">
    <source>
        <dbReference type="Pfam" id="PF00108"/>
    </source>
</evidence>
<dbReference type="PROSITE" id="PS00099">
    <property type="entry name" value="THIOLASE_3"/>
    <property type="match status" value="1"/>
</dbReference>
<dbReference type="RefSeq" id="WP_191695248.1">
    <property type="nucleotide sequence ID" value="NZ_JACSQN010000011.1"/>
</dbReference>
<accession>A0ABR8UBM2</accession>
<dbReference type="SUPFAM" id="SSF53901">
    <property type="entry name" value="Thiolase-like"/>
    <property type="match status" value="2"/>
</dbReference>
<dbReference type="InterPro" id="IPR002155">
    <property type="entry name" value="Thiolase"/>
</dbReference>
<proteinExistence type="inferred from homology"/>
<sequence length="382" mass="40658">MREVVIVEGVRTAVGRRKGGFSDYRPDELAAIVLEELVNRAGIDKAEVEDVILGCVTQSDEQGGNIARTAALIAGFPIHVPGVTIDRQCGSSQQAVHFASQAIASGDMDIVIAGGVESMTRAPMFSNMGDAKPSPKLTEKHEIINQGLSAERIAAKWGLSREDLDKFAYESHQKAIKAIEQGKFQDEIVPVAVNRVDGTVETITTDEGPRPDSTPEVLAGLRTVFDENGVITAGNASQMSDGASAVLLMSKERAEELGVRPYARIVARSVVGSDPTLMLTGPIEATRKVLMKAGLTIDDMDIYEVNEAFAPVPLAWLKETGADPEKLNPNGGAIALGHPLGATGTKLLVSLMNELRRTGGRYGLLAICEGMGMANATIIERI</sequence>
<feature type="domain" description="Thiolase N-terminal" evidence="5">
    <location>
        <begin position="4"/>
        <end position="252"/>
    </location>
</feature>
<comment type="caution">
    <text evidence="7">The sequence shown here is derived from an EMBL/GenBank/DDBJ whole genome shotgun (WGS) entry which is preliminary data.</text>
</comment>
<protein>
    <submittedName>
        <fullName evidence="7">Thiolase family protein</fullName>
    </submittedName>
</protein>
<evidence type="ECO:0000313" key="7">
    <source>
        <dbReference type="EMBL" id="MBD7985421.1"/>
    </source>
</evidence>
<keyword evidence="3 4" id="KW-0012">Acyltransferase</keyword>
<dbReference type="PIRSF" id="PIRSF000429">
    <property type="entry name" value="Ac-CoA_Ac_transf"/>
    <property type="match status" value="1"/>
</dbReference>
<keyword evidence="8" id="KW-1185">Reference proteome</keyword>
<dbReference type="Gene3D" id="3.40.47.10">
    <property type="match status" value="1"/>
</dbReference>
<evidence type="ECO:0000259" key="6">
    <source>
        <dbReference type="Pfam" id="PF02803"/>
    </source>
</evidence>
<evidence type="ECO:0000256" key="3">
    <source>
        <dbReference type="ARBA" id="ARBA00023315"/>
    </source>
</evidence>
<dbReference type="EMBL" id="JACSQN010000011">
    <property type="protein sequence ID" value="MBD7985421.1"/>
    <property type="molecule type" value="Genomic_DNA"/>
</dbReference>
<dbReference type="PANTHER" id="PTHR43365">
    <property type="entry name" value="BLR7806 PROTEIN"/>
    <property type="match status" value="1"/>
</dbReference>
<dbReference type="InterPro" id="IPR020617">
    <property type="entry name" value="Thiolase_C"/>
</dbReference>
<evidence type="ECO:0000256" key="4">
    <source>
        <dbReference type="RuleBase" id="RU003557"/>
    </source>
</evidence>
<dbReference type="PROSITE" id="PS00737">
    <property type="entry name" value="THIOLASE_2"/>
    <property type="match status" value="1"/>
</dbReference>
<dbReference type="InterPro" id="IPR020613">
    <property type="entry name" value="Thiolase_CS"/>
</dbReference>
<comment type="similarity">
    <text evidence="1 4">Belongs to the thiolase-like superfamily. Thiolase family.</text>
</comment>
<gene>
    <name evidence="7" type="ORF">H9649_12545</name>
</gene>
<dbReference type="PANTHER" id="PTHR43365:SF1">
    <property type="entry name" value="ACETYL-COA C-ACYLTRANSFERASE"/>
    <property type="match status" value="1"/>
</dbReference>
<feature type="domain" description="Thiolase C-terminal" evidence="6">
    <location>
        <begin position="260"/>
        <end position="381"/>
    </location>
</feature>
<dbReference type="InterPro" id="IPR020616">
    <property type="entry name" value="Thiolase_N"/>
</dbReference>
<dbReference type="NCBIfam" id="TIGR01930">
    <property type="entry name" value="AcCoA-C-Actrans"/>
    <property type="match status" value="1"/>
</dbReference>
<name>A0ABR8UBM2_9BACL</name>
<dbReference type="Pfam" id="PF02803">
    <property type="entry name" value="Thiolase_C"/>
    <property type="match status" value="1"/>
</dbReference>
<dbReference type="InterPro" id="IPR020610">
    <property type="entry name" value="Thiolase_AS"/>
</dbReference>
<evidence type="ECO:0000313" key="8">
    <source>
        <dbReference type="Proteomes" id="UP000626786"/>
    </source>
</evidence>
<evidence type="ECO:0000256" key="2">
    <source>
        <dbReference type="ARBA" id="ARBA00022679"/>
    </source>
</evidence>
<evidence type="ECO:0000256" key="1">
    <source>
        <dbReference type="ARBA" id="ARBA00010982"/>
    </source>
</evidence>
<dbReference type="Pfam" id="PF00108">
    <property type="entry name" value="Thiolase_N"/>
    <property type="match status" value="1"/>
</dbReference>
<dbReference type="Proteomes" id="UP000626786">
    <property type="component" value="Unassembled WGS sequence"/>
</dbReference>
<dbReference type="CDD" id="cd00751">
    <property type="entry name" value="thiolase"/>
    <property type="match status" value="1"/>
</dbReference>
<keyword evidence="2 4" id="KW-0808">Transferase</keyword>